<feature type="compositionally biased region" description="Polar residues" evidence="2">
    <location>
        <begin position="149"/>
        <end position="158"/>
    </location>
</feature>
<reference evidence="4 5" key="1">
    <citation type="submission" date="2024-01" db="EMBL/GenBank/DDBJ databases">
        <title>The genomes of 5 underutilized Papilionoideae crops provide insights into root nodulation and disease resistanc.</title>
        <authorList>
            <person name="Jiang F."/>
        </authorList>
    </citation>
    <scope>NUCLEOTIDE SEQUENCE [LARGE SCALE GENOMIC DNA]</scope>
    <source>
        <strain evidence="4">LVBAO_FW01</strain>
        <tissue evidence="4">Leaves</tissue>
    </source>
</reference>
<feature type="region of interest" description="Disordered" evidence="2">
    <location>
        <begin position="260"/>
        <end position="287"/>
    </location>
</feature>
<evidence type="ECO:0000256" key="1">
    <source>
        <dbReference type="ARBA" id="ARBA00005711"/>
    </source>
</evidence>
<comment type="caution">
    <text evidence="4">The sequence shown here is derived from an EMBL/GenBank/DDBJ whole genome shotgun (WGS) entry which is preliminary data.</text>
</comment>
<evidence type="ECO:0000313" key="4">
    <source>
        <dbReference type="EMBL" id="KAK7330316.1"/>
    </source>
</evidence>
<dbReference type="EMBL" id="JAYMYQ010000005">
    <property type="protein sequence ID" value="KAK7330316.1"/>
    <property type="molecule type" value="Genomic_DNA"/>
</dbReference>
<comment type="similarity">
    <text evidence="1">Belongs to the remorin family.</text>
</comment>
<gene>
    <name evidence="4" type="ORF">VNO77_24506</name>
</gene>
<organism evidence="4 5">
    <name type="scientific">Canavalia gladiata</name>
    <name type="common">Sword bean</name>
    <name type="synonym">Dolichos gladiatus</name>
    <dbReference type="NCBI Taxonomy" id="3824"/>
    <lineage>
        <taxon>Eukaryota</taxon>
        <taxon>Viridiplantae</taxon>
        <taxon>Streptophyta</taxon>
        <taxon>Embryophyta</taxon>
        <taxon>Tracheophyta</taxon>
        <taxon>Spermatophyta</taxon>
        <taxon>Magnoliopsida</taxon>
        <taxon>eudicotyledons</taxon>
        <taxon>Gunneridae</taxon>
        <taxon>Pentapetalae</taxon>
        <taxon>rosids</taxon>
        <taxon>fabids</taxon>
        <taxon>Fabales</taxon>
        <taxon>Fabaceae</taxon>
        <taxon>Papilionoideae</taxon>
        <taxon>50 kb inversion clade</taxon>
        <taxon>NPAAA clade</taxon>
        <taxon>indigoferoid/millettioid clade</taxon>
        <taxon>Phaseoleae</taxon>
        <taxon>Canavalia</taxon>
    </lineage>
</organism>
<evidence type="ECO:0000259" key="3">
    <source>
        <dbReference type="Pfam" id="PF03763"/>
    </source>
</evidence>
<feature type="compositionally biased region" description="Basic and acidic residues" evidence="2">
    <location>
        <begin position="265"/>
        <end position="281"/>
    </location>
</feature>
<sequence>MLPKCYQVDSRGLDACGCSSRKRKRDDTLHPLEAACKAYFPLFVSGLWRLLYQLGCERVSFSDPQSPKHHGSSGSRNDMAWNWLQRTSFHDDYIIDDEYVTSVAATAFAIHSLEQAELRNLQKMRERPESSRIQTMRRKEDNISRRPSETSVRSFGQDTRTKESDFPVRRPSGISSPRPIVYPTAAYQKQKGTPLQYKIVKTKPQTWEKAIIKMIQKQYEKMKSKILSWEFVKKIQAKLQKAMEMQRYQNKIARADMTAQGARGQWEHKRREGSEAREKKANKIRKTSQVPLKCLCFNS</sequence>
<name>A0AAN9L748_CANGL</name>
<feature type="domain" description="Remorin C-terminal" evidence="3">
    <location>
        <begin position="201"/>
        <end position="291"/>
    </location>
</feature>
<dbReference type="Proteomes" id="UP001367508">
    <property type="component" value="Unassembled WGS sequence"/>
</dbReference>
<proteinExistence type="inferred from homology"/>
<keyword evidence="5" id="KW-1185">Reference proteome</keyword>
<accession>A0AAN9L748</accession>
<dbReference type="InterPro" id="IPR005516">
    <property type="entry name" value="Remorin_C"/>
</dbReference>
<feature type="region of interest" description="Disordered" evidence="2">
    <location>
        <begin position="123"/>
        <end position="180"/>
    </location>
</feature>
<dbReference type="AlphaFoldDB" id="A0AAN9L748"/>
<evidence type="ECO:0000313" key="5">
    <source>
        <dbReference type="Proteomes" id="UP001367508"/>
    </source>
</evidence>
<feature type="compositionally biased region" description="Basic and acidic residues" evidence="2">
    <location>
        <begin position="159"/>
        <end position="168"/>
    </location>
</feature>
<protein>
    <recommendedName>
        <fullName evidence="3">Remorin C-terminal domain-containing protein</fullName>
    </recommendedName>
</protein>
<evidence type="ECO:0000256" key="2">
    <source>
        <dbReference type="SAM" id="MobiDB-lite"/>
    </source>
</evidence>
<dbReference type="Pfam" id="PF03763">
    <property type="entry name" value="Remorin_C"/>
    <property type="match status" value="1"/>
</dbReference>
<feature type="compositionally biased region" description="Basic and acidic residues" evidence="2">
    <location>
        <begin position="137"/>
        <end position="148"/>
    </location>
</feature>